<feature type="transmembrane region" description="Helical" evidence="2">
    <location>
        <begin position="226"/>
        <end position="248"/>
    </location>
</feature>
<feature type="transmembrane region" description="Helical" evidence="2">
    <location>
        <begin position="14"/>
        <end position="33"/>
    </location>
</feature>
<sequence length="404" mass="42561">MTEDTPATYTVTGLHWFALSATVALLCCIWWIPEIASLLPLRRSKTFAPYPENDAYDCDATWPVQSSASWGLGSFTRNVMWSCLRSLQPGFVVQLIRRFEFNHKLWAVRYYFGPGTSSEHVPRLSAAGYVGAVLAETTPLVIQAILIYVGSTNFDRHGNLLIQFWIIGLLPSSVTGLSMMLVSCLPRSAWRVASLVFFLSFLALSTSLTVASAFTASGYGVFKWRAPFGIVMAAMWLLHMVLSIVVGFQCSKGVHCIALLLTAALRVAPMILLAVPRGAYTMPYPGVNTLAFSISISVIAGAVVFALGAAALVRCPVWDRRHILTRRRRRNRRNPRNPRNRESDGQGGGGGTGGGEGGGWNFDGGGDGDGYGDGGGDGGGGDGGGGGGGDGGGGGGGGGGDGGG</sequence>
<feature type="transmembrane region" description="Helical" evidence="2">
    <location>
        <begin position="255"/>
        <end position="275"/>
    </location>
</feature>
<keyword evidence="2" id="KW-0472">Membrane</keyword>
<feature type="compositionally biased region" description="Basic residues" evidence="1">
    <location>
        <begin position="328"/>
        <end position="338"/>
    </location>
</feature>
<accession>A0A2S7YBR8</accession>
<proteinExistence type="predicted"/>
<name>A0A2S7YBR8_BEABA</name>
<feature type="transmembrane region" description="Helical" evidence="2">
    <location>
        <begin position="290"/>
        <end position="313"/>
    </location>
</feature>
<dbReference type="OrthoDB" id="4870308at2759"/>
<keyword evidence="2" id="KW-1133">Transmembrane helix</keyword>
<evidence type="ECO:0000313" key="4">
    <source>
        <dbReference type="Proteomes" id="UP000237441"/>
    </source>
</evidence>
<dbReference type="Proteomes" id="UP000237441">
    <property type="component" value="Unassembled WGS sequence"/>
</dbReference>
<evidence type="ECO:0000313" key="3">
    <source>
        <dbReference type="EMBL" id="PQK13631.1"/>
    </source>
</evidence>
<gene>
    <name evidence="3" type="ORF">BB8028_0004g05620</name>
</gene>
<reference evidence="3 4" key="1">
    <citation type="submission" date="2016-07" db="EMBL/GenBank/DDBJ databases">
        <title>Comparative genomics of the entomopathogenic fungus Beauveria bassiana.</title>
        <authorList>
            <person name="Valero Jimenez C.A."/>
            <person name="Zwaan B.J."/>
            <person name="Van Kan J.A."/>
            <person name="Takken W."/>
            <person name="Debets A.J."/>
            <person name="Schoustra S.E."/>
            <person name="Koenraadt C.J."/>
        </authorList>
    </citation>
    <scope>NUCLEOTIDE SEQUENCE [LARGE SCALE GENOMIC DNA]</scope>
    <source>
        <strain evidence="3 4">ARSEF 8028</strain>
    </source>
</reference>
<feature type="compositionally biased region" description="Gly residues" evidence="1">
    <location>
        <begin position="345"/>
        <end position="404"/>
    </location>
</feature>
<dbReference type="AlphaFoldDB" id="A0A2S7YBR8"/>
<feature type="transmembrane region" description="Helical" evidence="2">
    <location>
        <begin position="126"/>
        <end position="150"/>
    </location>
</feature>
<evidence type="ECO:0000256" key="2">
    <source>
        <dbReference type="SAM" id="Phobius"/>
    </source>
</evidence>
<feature type="transmembrane region" description="Helical" evidence="2">
    <location>
        <begin position="192"/>
        <end position="214"/>
    </location>
</feature>
<feature type="transmembrane region" description="Helical" evidence="2">
    <location>
        <begin position="162"/>
        <end position="185"/>
    </location>
</feature>
<comment type="caution">
    <text evidence="3">The sequence shown here is derived from an EMBL/GenBank/DDBJ whole genome shotgun (WGS) entry which is preliminary data.</text>
</comment>
<dbReference type="EMBL" id="JRHA01000004">
    <property type="protein sequence ID" value="PQK13631.1"/>
    <property type="molecule type" value="Genomic_DNA"/>
</dbReference>
<organism evidence="3 4">
    <name type="scientific">Beauveria bassiana</name>
    <name type="common">White muscardine disease fungus</name>
    <name type="synonym">Tritirachium shiotae</name>
    <dbReference type="NCBI Taxonomy" id="176275"/>
    <lineage>
        <taxon>Eukaryota</taxon>
        <taxon>Fungi</taxon>
        <taxon>Dikarya</taxon>
        <taxon>Ascomycota</taxon>
        <taxon>Pezizomycotina</taxon>
        <taxon>Sordariomycetes</taxon>
        <taxon>Hypocreomycetidae</taxon>
        <taxon>Hypocreales</taxon>
        <taxon>Cordycipitaceae</taxon>
        <taxon>Beauveria</taxon>
    </lineage>
</organism>
<feature type="region of interest" description="Disordered" evidence="1">
    <location>
        <begin position="328"/>
        <end position="404"/>
    </location>
</feature>
<protein>
    <submittedName>
        <fullName evidence="3">Uncharacterized protein</fullName>
    </submittedName>
</protein>
<keyword evidence="2" id="KW-0812">Transmembrane</keyword>
<evidence type="ECO:0000256" key="1">
    <source>
        <dbReference type="SAM" id="MobiDB-lite"/>
    </source>
</evidence>